<gene>
    <name evidence="2" type="ORF">HaLaN_13804</name>
</gene>
<dbReference type="EMBL" id="BLLF01001114">
    <property type="protein sequence ID" value="GFH17220.1"/>
    <property type="molecule type" value="Genomic_DNA"/>
</dbReference>
<keyword evidence="3" id="KW-1185">Reference proteome</keyword>
<evidence type="ECO:0000259" key="1">
    <source>
        <dbReference type="Pfam" id="PF03407"/>
    </source>
</evidence>
<dbReference type="PANTHER" id="PTHR46936:SF1">
    <property type="entry name" value="ARABINOSYLTRANSFERASE XEG113"/>
    <property type="match status" value="1"/>
</dbReference>
<reference evidence="2 3" key="1">
    <citation type="submission" date="2020-02" db="EMBL/GenBank/DDBJ databases">
        <title>Draft genome sequence of Haematococcus lacustris strain NIES-144.</title>
        <authorList>
            <person name="Morimoto D."/>
            <person name="Nakagawa S."/>
            <person name="Yoshida T."/>
            <person name="Sawayama S."/>
        </authorList>
    </citation>
    <scope>NUCLEOTIDE SEQUENCE [LARGE SCALE GENOMIC DNA]</scope>
    <source>
        <strain evidence="2 3">NIES-144</strain>
    </source>
</reference>
<protein>
    <submittedName>
        <fullName evidence="2">EF-hand domain-containing protein</fullName>
    </submittedName>
</protein>
<sequence>MEFLISLSDWRIFQNFVGATDKKTAAFLGSQGRHPCFKFFEEGPDHSDKEYKYGSEHYVAATWRKVTVVQQIVGWGFNVLHSDVDVVWFRDPLPYMLGPALKDVDMAVSTA</sequence>
<feature type="domain" description="Nucleotide-diphospho-sugar transferase" evidence="1">
    <location>
        <begin position="16"/>
        <end position="109"/>
    </location>
</feature>
<dbReference type="Proteomes" id="UP000485058">
    <property type="component" value="Unassembled WGS sequence"/>
</dbReference>
<dbReference type="GO" id="GO:0005794">
    <property type="term" value="C:Golgi apparatus"/>
    <property type="evidence" value="ECO:0007669"/>
    <property type="project" value="TreeGrafter"/>
</dbReference>
<dbReference type="Pfam" id="PF03407">
    <property type="entry name" value="Nucleotid_trans"/>
    <property type="match status" value="1"/>
</dbReference>
<organism evidence="2 3">
    <name type="scientific">Haematococcus lacustris</name>
    <name type="common">Green alga</name>
    <name type="synonym">Haematococcus pluvialis</name>
    <dbReference type="NCBI Taxonomy" id="44745"/>
    <lineage>
        <taxon>Eukaryota</taxon>
        <taxon>Viridiplantae</taxon>
        <taxon>Chlorophyta</taxon>
        <taxon>core chlorophytes</taxon>
        <taxon>Chlorophyceae</taxon>
        <taxon>CS clade</taxon>
        <taxon>Chlamydomonadales</taxon>
        <taxon>Haematococcaceae</taxon>
        <taxon>Haematococcus</taxon>
    </lineage>
</organism>
<accession>A0A699Z6W1</accession>
<dbReference type="InterPro" id="IPR053250">
    <property type="entry name" value="Glycosyltransferase_77"/>
</dbReference>
<name>A0A699Z6W1_HAELA</name>
<proteinExistence type="predicted"/>
<dbReference type="AlphaFoldDB" id="A0A699Z6W1"/>
<dbReference type="PANTHER" id="PTHR46936">
    <property type="entry name" value="ARABINOSYLTRANSFERASE XEG113"/>
    <property type="match status" value="1"/>
</dbReference>
<evidence type="ECO:0000313" key="3">
    <source>
        <dbReference type="Proteomes" id="UP000485058"/>
    </source>
</evidence>
<comment type="caution">
    <text evidence="2">The sequence shown here is derived from an EMBL/GenBank/DDBJ whole genome shotgun (WGS) entry which is preliminary data.</text>
</comment>
<evidence type="ECO:0000313" key="2">
    <source>
        <dbReference type="EMBL" id="GFH17220.1"/>
    </source>
</evidence>
<dbReference type="GO" id="GO:0052636">
    <property type="term" value="F:arabinosyltransferase activity"/>
    <property type="evidence" value="ECO:0007669"/>
    <property type="project" value="TreeGrafter"/>
</dbReference>
<dbReference type="GO" id="GO:0052325">
    <property type="term" value="P:cell wall pectin biosynthetic process"/>
    <property type="evidence" value="ECO:0007669"/>
    <property type="project" value="TreeGrafter"/>
</dbReference>
<dbReference type="InterPro" id="IPR005069">
    <property type="entry name" value="Nucl-diP-sugar_transferase"/>
</dbReference>